<evidence type="ECO:0000256" key="4">
    <source>
        <dbReference type="PROSITE-ProRule" id="PRU00335"/>
    </source>
</evidence>
<accession>A0ABU2JVI8</accession>
<gene>
    <name evidence="7" type="ORF">RM844_22145</name>
</gene>
<dbReference type="PANTHER" id="PTHR47506:SF1">
    <property type="entry name" value="HTH-TYPE TRANSCRIPTIONAL REGULATOR YJDC"/>
    <property type="match status" value="1"/>
</dbReference>
<evidence type="ECO:0000256" key="2">
    <source>
        <dbReference type="ARBA" id="ARBA00023125"/>
    </source>
</evidence>
<dbReference type="PROSITE" id="PS50977">
    <property type="entry name" value="HTH_TETR_2"/>
    <property type="match status" value="1"/>
</dbReference>
<dbReference type="EMBL" id="JAVREO010000014">
    <property type="protein sequence ID" value="MDT0268991.1"/>
    <property type="molecule type" value="Genomic_DNA"/>
</dbReference>
<organism evidence="7 8">
    <name type="scientific">Streptomyces chisholmiae</name>
    <dbReference type="NCBI Taxonomy" id="3075540"/>
    <lineage>
        <taxon>Bacteria</taxon>
        <taxon>Bacillati</taxon>
        <taxon>Actinomycetota</taxon>
        <taxon>Actinomycetes</taxon>
        <taxon>Kitasatosporales</taxon>
        <taxon>Streptomycetaceae</taxon>
        <taxon>Streptomyces</taxon>
    </lineage>
</organism>
<dbReference type="PRINTS" id="PR00455">
    <property type="entry name" value="HTHTETR"/>
</dbReference>
<protein>
    <submittedName>
        <fullName evidence="7">Helix-turn-helix domain-containing protein</fullName>
    </submittedName>
</protein>
<proteinExistence type="predicted"/>
<evidence type="ECO:0000313" key="7">
    <source>
        <dbReference type="EMBL" id="MDT0268991.1"/>
    </source>
</evidence>
<dbReference type="RefSeq" id="WP_311669081.1">
    <property type="nucleotide sequence ID" value="NZ_JAVREO010000014.1"/>
</dbReference>
<dbReference type="InterPro" id="IPR001647">
    <property type="entry name" value="HTH_TetR"/>
</dbReference>
<keyword evidence="2 4" id="KW-0238">DNA-binding</keyword>
<keyword evidence="8" id="KW-1185">Reference proteome</keyword>
<feature type="domain" description="HTH tetR-type" evidence="6">
    <location>
        <begin position="20"/>
        <end position="80"/>
    </location>
</feature>
<keyword evidence="3" id="KW-0804">Transcription</keyword>
<feature type="DNA-binding region" description="H-T-H motif" evidence="4">
    <location>
        <begin position="43"/>
        <end position="62"/>
    </location>
</feature>
<feature type="compositionally biased region" description="Pro residues" evidence="5">
    <location>
        <begin position="1"/>
        <end position="15"/>
    </location>
</feature>
<evidence type="ECO:0000256" key="1">
    <source>
        <dbReference type="ARBA" id="ARBA00023015"/>
    </source>
</evidence>
<evidence type="ECO:0000313" key="8">
    <source>
        <dbReference type="Proteomes" id="UP001183410"/>
    </source>
</evidence>
<dbReference type="SUPFAM" id="SSF46689">
    <property type="entry name" value="Homeodomain-like"/>
    <property type="match status" value="1"/>
</dbReference>
<dbReference type="Pfam" id="PF16925">
    <property type="entry name" value="TetR_C_13"/>
    <property type="match status" value="1"/>
</dbReference>
<dbReference type="InterPro" id="IPR011075">
    <property type="entry name" value="TetR_C"/>
</dbReference>
<evidence type="ECO:0000259" key="6">
    <source>
        <dbReference type="PROSITE" id="PS50977"/>
    </source>
</evidence>
<dbReference type="Pfam" id="PF00440">
    <property type="entry name" value="TetR_N"/>
    <property type="match status" value="1"/>
</dbReference>
<comment type="caution">
    <text evidence="7">The sequence shown here is derived from an EMBL/GenBank/DDBJ whole genome shotgun (WGS) entry which is preliminary data.</text>
</comment>
<dbReference type="SUPFAM" id="SSF48498">
    <property type="entry name" value="Tetracyclin repressor-like, C-terminal domain"/>
    <property type="match status" value="1"/>
</dbReference>
<dbReference type="InterPro" id="IPR036271">
    <property type="entry name" value="Tet_transcr_reg_TetR-rel_C_sf"/>
</dbReference>
<keyword evidence="1" id="KW-0805">Transcription regulation</keyword>
<dbReference type="InterPro" id="IPR009057">
    <property type="entry name" value="Homeodomain-like_sf"/>
</dbReference>
<dbReference type="Proteomes" id="UP001183410">
    <property type="component" value="Unassembled WGS sequence"/>
</dbReference>
<evidence type="ECO:0000256" key="3">
    <source>
        <dbReference type="ARBA" id="ARBA00023163"/>
    </source>
</evidence>
<dbReference type="Gene3D" id="1.10.357.10">
    <property type="entry name" value="Tetracycline Repressor, domain 2"/>
    <property type="match status" value="1"/>
</dbReference>
<name>A0ABU2JVI8_9ACTN</name>
<evidence type="ECO:0000256" key="5">
    <source>
        <dbReference type="SAM" id="MobiDB-lite"/>
    </source>
</evidence>
<feature type="region of interest" description="Disordered" evidence="5">
    <location>
        <begin position="1"/>
        <end position="20"/>
    </location>
</feature>
<reference evidence="8" key="1">
    <citation type="submission" date="2023-07" db="EMBL/GenBank/DDBJ databases">
        <title>30 novel species of actinomycetes from the DSMZ collection.</title>
        <authorList>
            <person name="Nouioui I."/>
        </authorList>
    </citation>
    <scope>NUCLEOTIDE SEQUENCE [LARGE SCALE GENOMIC DNA]</scope>
    <source>
        <strain evidence="8">DSM 44915</strain>
    </source>
</reference>
<dbReference type="PANTHER" id="PTHR47506">
    <property type="entry name" value="TRANSCRIPTIONAL REGULATORY PROTEIN"/>
    <property type="match status" value="1"/>
</dbReference>
<sequence length="208" mass="22106">MASPSTPAPHSPTAPRPVRQLPAQRLMAAAERLFPLEGIRAVGIERLISEAEVARASLYHAYGSKDGLVVAYLDRRDEVDRAAWHSAVARAEGPVARLLTLFDLAERGAPGRGFRGCLYLNAATEFPDRAHPVAQAVARHRGWLRGMLTEELRAAGVPEPAALAPVVELLYDGALAGSKFSGSTEPIALARERVRALLTAPPAGGPAV</sequence>